<dbReference type="PROSITE" id="PS51257">
    <property type="entry name" value="PROKAR_LIPOPROTEIN"/>
    <property type="match status" value="1"/>
</dbReference>
<sequence>MKRILTIIAAAVLLQSCEKDSTTQYSGTYNSKVLEVSPVKLYTSKGEVTDAAIVSSFVKRYQRTASLFSSDGNQKAEGRLKIDFLAGNSAQVTEAQGYEARSVIVKGSDIYLQAYTPSVRMNTEEESFFDKLVVYAPLSAVTTMVPFTTGFTSKTEFKHCLYANKSGDAIRFPMLSYLYVSVGANKLVIKMREMQQFNNLLVSDASKKLNDGDTLAVQQSYLVLNRQ</sequence>
<dbReference type="Proteomes" id="UP000294830">
    <property type="component" value="Unassembled WGS sequence"/>
</dbReference>
<comment type="caution">
    <text evidence="1">The sequence shown here is derived from an EMBL/GenBank/DDBJ whole genome shotgun (WGS) entry which is preliminary data.</text>
</comment>
<keyword evidence="2" id="KW-1185">Reference proteome</keyword>
<reference evidence="1 2" key="1">
    <citation type="submission" date="2019-03" db="EMBL/GenBank/DDBJ databases">
        <title>Genomic Encyclopedia of Archaeal and Bacterial Type Strains, Phase II (KMG-II): from individual species to whole genera.</title>
        <authorList>
            <person name="Goeker M."/>
        </authorList>
    </citation>
    <scope>NUCLEOTIDE SEQUENCE [LARGE SCALE GENOMIC DNA]</scope>
    <source>
        <strain evidence="1 2">RL-C</strain>
    </source>
</reference>
<gene>
    <name evidence="1" type="ORF">CLV25_10944</name>
</gene>
<proteinExistence type="predicted"/>
<dbReference type="EMBL" id="SLWB01000009">
    <property type="protein sequence ID" value="TCN66415.1"/>
    <property type="molecule type" value="Genomic_DNA"/>
</dbReference>
<organism evidence="1 2">
    <name type="scientific">Acetobacteroides hydrogenigenes</name>
    <dbReference type="NCBI Taxonomy" id="979970"/>
    <lineage>
        <taxon>Bacteria</taxon>
        <taxon>Pseudomonadati</taxon>
        <taxon>Bacteroidota</taxon>
        <taxon>Bacteroidia</taxon>
        <taxon>Bacteroidales</taxon>
        <taxon>Rikenellaceae</taxon>
        <taxon>Acetobacteroides</taxon>
    </lineage>
</organism>
<accession>A0A4R2EEB6</accession>
<evidence type="ECO:0008006" key="3">
    <source>
        <dbReference type="Google" id="ProtNLM"/>
    </source>
</evidence>
<evidence type="ECO:0000313" key="2">
    <source>
        <dbReference type="Proteomes" id="UP000294830"/>
    </source>
</evidence>
<dbReference type="RefSeq" id="WP_131839541.1">
    <property type="nucleotide sequence ID" value="NZ_SLWB01000009.1"/>
</dbReference>
<dbReference type="AlphaFoldDB" id="A0A4R2EEB6"/>
<protein>
    <recommendedName>
        <fullName evidence="3">Lipoprotein</fullName>
    </recommendedName>
</protein>
<evidence type="ECO:0000313" key="1">
    <source>
        <dbReference type="EMBL" id="TCN66415.1"/>
    </source>
</evidence>
<name>A0A4R2EEB6_9BACT</name>